<evidence type="ECO:0000256" key="9">
    <source>
        <dbReference type="ARBA" id="ARBA00023125"/>
    </source>
</evidence>
<reference evidence="11" key="1">
    <citation type="journal article" date="2020" name="J. Gen. Plant Pathol.">
        <title>Identification and pathogenicity analysis of plant viruses infecting Valeriana fauriei in Japan.</title>
        <authorList>
            <person name="Uehara-Ichiki T."/>
            <person name="Ohashi M."/>
            <person name="Hanada K."/>
            <person name="Igarashi M."/>
            <person name="Hishida A."/>
        </authorList>
    </citation>
    <scope>NUCLEOTIDE SEQUENCE</scope>
    <source>
        <strain evidence="11">Vf1</strain>
    </source>
</reference>
<accession>A0A6J3ZZN0</accession>
<dbReference type="Pfam" id="PF01623">
    <property type="entry name" value="Carla_C4"/>
    <property type="match status" value="1"/>
</dbReference>
<evidence type="ECO:0000256" key="3">
    <source>
        <dbReference type="ARBA" id="ARBA00022463"/>
    </source>
</evidence>
<keyword evidence="3" id="KW-0941">Suppressor of RNA silencing</keyword>
<evidence type="ECO:0000256" key="5">
    <source>
        <dbReference type="ARBA" id="ARBA00022632"/>
    </source>
</evidence>
<keyword evidence="10" id="KW-0899">Viral immunoevasion</keyword>
<evidence type="ECO:0000256" key="1">
    <source>
        <dbReference type="ARBA" id="ARBA00006158"/>
    </source>
</evidence>
<dbReference type="GO" id="GO:0052170">
    <property type="term" value="P:symbiont-mediated suppression of host innate immune response"/>
    <property type="evidence" value="ECO:0007669"/>
    <property type="project" value="UniProtKB-KW"/>
</dbReference>
<evidence type="ECO:0000313" key="11">
    <source>
        <dbReference type="EMBL" id="BBL33646.1"/>
    </source>
</evidence>
<name>A0A6J3ZZN0_9VIRU</name>
<dbReference type="EMBL" id="LC485538">
    <property type="protein sequence ID" value="BBL33646.1"/>
    <property type="molecule type" value="Genomic_RNA"/>
</dbReference>
<keyword evidence="7" id="KW-0863">Zinc-finger</keyword>
<protein>
    <recommendedName>
        <fullName evidence="2">RNA silencing suppressor</fullName>
    </recommendedName>
</protein>
<comment type="similarity">
    <text evidence="1">Belongs to the carlaviruses nucleic acid-binding protein family.</text>
</comment>
<dbReference type="InterPro" id="IPR002568">
    <property type="entry name" value="Carla-bd"/>
</dbReference>
<evidence type="ECO:0000256" key="8">
    <source>
        <dbReference type="ARBA" id="ARBA00022833"/>
    </source>
</evidence>
<evidence type="ECO:0000256" key="2">
    <source>
        <dbReference type="ARBA" id="ARBA00017202"/>
    </source>
</evidence>
<keyword evidence="4" id="KW-0945">Host-virus interaction</keyword>
<evidence type="ECO:0000256" key="4">
    <source>
        <dbReference type="ARBA" id="ARBA00022581"/>
    </source>
</evidence>
<dbReference type="GO" id="GO:0008270">
    <property type="term" value="F:zinc ion binding"/>
    <property type="evidence" value="ECO:0007669"/>
    <property type="project" value="UniProtKB-KW"/>
</dbReference>
<dbReference type="GO" id="GO:0003677">
    <property type="term" value="F:DNA binding"/>
    <property type="evidence" value="ECO:0007669"/>
    <property type="project" value="UniProtKB-KW"/>
</dbReference>
<evidence type="ECO:0000256" key="7">
    <source>
        <dbReference type="ARBA" id="ARBA00022771"/>
    </source>
</evidence>
<evidence type="ECO:0000256" key="10">
    <source>
        <dbReference type="ARBA" id="ARBA00023280"/>
    </source>
</evidence>
<sequence>MKHDRIKSEVIFLLLSKFLERGGTAPLPIVFNIYARAFNKRVGNGTSTYARRRRAVSIGRCHRCYRVYPPLWFSKKCDNRTCVPGISFNHKVQNYILWGVTEVIPTLDTISEQSSA</sequence>
<keyword evidence="9" id="KW-0238">DNA-binding</keyword>
<proteinExistence type="inferred from homology"/>
<organism evidence="11">
    <name type="scientific">Gaillardia latent virus</name>
    <dbReference type="NCBI Taxonomy" id="1468172"/>
    <lineage>
        <taxon>Viruses</taxon>
        <taxon>Riboviria</taxon>
        <taxon>Orthornavirae</taxon>
        <taxon>Kitrinoviricota</taxon>
        <taxon>Alsuviricetes</taxon>
        <taxon>Tymovirales</taxon>
        <taxon>Betaflexiviridae</taxon>
        <taxon>Quinvirinae</taxon>
        <taxon>Carlavirus</taxon>
        <taxon>Carlavirus latensgaillardiae</taxon>
    </lineage>
</organism>
<keyword evidence="5" id="KW-1090">Inhibition of host innate immune response by virus</keyword>
<dbReference type="GO" id="GO:0006355">
    <property type="term" value="P:regulation of DNA-templated transcription"/>
    <property type="evidence" value="ECO:0007669"/>
    <property type="project" value="InterPro"/>
</dbReference>
<keyword evidence="8" id="KW-0862">Zinc</keyword>
<keyword evidence="6" id="KW-0479">Metal-binding</keyword>
<evidence type="ECO:0000256" key="6">
    <source>
        <dbReference type="ARBA" id="ARBA00022723"/>
    </source>
</evidence>